<dbReference type="GO" id="GO:0016491">
    <property type="term" value="F:oxidoreductase activity"/>
    <property type="evidence" value="ECO:0007669"/>
    <property type="project" value="UniProtKB-KW"/>
</dbReference>
<dbReference type="SUPFAM" id="SSF51735">
    <property type="entry name" value="NAD(P)-binding Rossmann-fold domains"/>
    <property type="match status" value="1"/>
</dbReference>
<dbReference type="InterPro" id="IPR000683">
    <property type="entry name" value="Gfo/Idh/MocA-like_OxRdtase_N"/>
</dbReference>
<dbReference type="Gene3D" id="3.40.50.720">
    <property type="entry name" value="NAD(P)-binding Rossmann-like Domain"/>
    <property type="match status" value="1"/>
</dbReference>
<keyword evidence="6" id="KW-1185">Reference proteome</keyword>
<evidence type="ECO:0000313" key="5">
    <source>
        <dbReference type="EMBL" id="ELY48945.1"/>
    </source>
</evidence>
<comment type="caution">
    <text evidence="5">The sequence shown here is derived from an EMBL/GenBank/DDBJ whole genome shotgun (WGS) entry which is preliminary data.</text>
</comment>
<dbReference type="Pfam" id="PF22725">
    <property type="entry name" value="GFO_IDH_MocA_C3"/>
    <property type="match status" value="1"/>
</dbReference>
<sequence>MVRTVLRRWTDSSALTLGVLGVGNIGMVHLKSALSMPEVTVPAAADAVPENRDRAESAGVARTYDDYATLLEHEDDLDAVVVALPPFLHADAVEEAAAHGVDVFVEKPLARSVEEAEEMLETAEEAGIAVGVDHTLRYQPDMAGVKEAYQDGSVGHVPYASITRLNDHPLGKPPADEAPPEWPMDPDAAGGGSLVELGVHCFDVLEWLFGDLEVVDATMGKSLDIPAEDAATVMLRAPETDTTITLHCGTYQWEQLPEVNTRLRLEGVTGTISNKDHMPGNFYAGAATSALTNVVNRFTGGETDVFGPTFYLQAHYDALEDFCEAIREGETPPVDGRDGLRTLELTETAYELAAESESEGDGESEDEAADATLETPEVTT</sequence>
<dbReference type="Pfam" id="PF01408">
    <property type="entry name" value="GFO_IDH_MocA"/>
    <property type="match status" value="1"/>
</dbReference>
<dbReference type="GO" id="GO:0000166">
    <property type="term" value="F:nucleotide binding"/>
    <property type="evidence" value="ECO:0007669"/>
    <property type="project" value="InterPro"/>
</dbReference>
<dbReference type="InterPro" id="IPR036291">
    <property type="entry name" value="NAD(P)-bd_dom_sf"/>
</dbReference>
<evidence type="ECO:0000256" key="2">
    <source>
        <dbReference type="SAM" id="MobiDB-lite"/>
    </source>
</evidence>
<evidence type="ECO:0000313" key="6">
    <source>
        <dbReference type="Proteomes" id="UP000011602"/>
    </source>
</evidence>
<evidence type="ECO:0000259" key="3">
    <source>
        <dbReference type="Pfam" id="PF01408"/>
    </source>
</evidence>
<feature type="compositionally biased region" description="Acidic residues" evidence="2">
    <location>
        <begin position="354"/>
        <end position="369"/>
    </location>
</feature>
<dbReference type="STRING" id="1227499.C493_21151"/>
<dbReference type="eggNOG" id="arCOG01622">
    <property type="taxonomic scope" value="Archaea"/>
</dbReference>
<feature type="region of interest" description="Disordered" evidence="2">
    <location>
        <begin position="351"/>
        <end position="380"/>
    </location>
</feature>
<gene>
    <name evidence="5" type="ORF">C493_21151</name>
</gene>
<dbReference type="PANTHER" id="PTHR43818">
    <property type="entry name" value="BCDNA.GH03377"/>
    <property type="match status" value="1"/>
</dbReference>
<dbReference type="InterPro" id="IPR050463">
    <property type="entry name" value="Gfo/Idh/MocA_oxidrdct_glycsds"/>
</dbReference>
<dbReference type="PATRIC" id="fig|1227499.3.peg.4338"/>
<reference evidence="5 6" key="1">
    <citation type="journal article" date="2014" name="PLoS Genet.">
        <title>Phylogenetically driven sequencing of extremely halophilic archaea reveals strategies for static and dynamic osmo-response.</title>
        <authorList>
            <person name="Becker E.A."/>
            <person name="Seitzer P.M."/>
            <person name="Tritt A."/>
            <person name="Larsen D."/>
            <person name="Krusor M."/>
            <person name="Yao A.I."/>
            <person name="Wu D."/>
            <person name="Madern D."/>
            <person name="Eisen J.A."/>
            <person name="Darling A.E."/>
            <person name="Facciotti M.T."/>
        </authorList>
    </citation>
    <scope>NUCLEOTIDE SEQUENCE [LARGE SCALE GENOMIC DNA]</scope>
    <source>
        <strain evidence="5 6">JCM 12255</strain>
    </source>
</reference>
<dbReference type="AlphaFoldDB" id="L9WHG5"/>
<dbReference type="Proteomes" id="UP000011602">
    <property type="component" value="Unassembled WGS sequence"/>
</dbReference>
<evidence type="ECO:0000256" key="1">
    <source>
        <dbReference type="ARBA" id="ARBA00023002"/>
    </source>
</evidence>
<dbReference type="OrthoDB" id="282474at2157"/>
<evidence type="ECO:0000259" key="4">
    <source>
        <dbReference type="Pfam" id="PF22725"/>
    </source>
</evidence>
<dbReference type="EMBL" id="AOHZ01000106">
    <property type="protein sequence ID" value="ELY48945.1"/>
    <property type="molecule type" value="Genomic_DNA"/>
</dbReference>
<dbReference type="RefSeq" id="WP_007261476.1">
    <property type="nucleotide sequence ID" value="NZ_AOHZ01000106.1"/>
</dbReference>
<proteinExistence type="predicted"/>
<feature type="domain" description="GFO/IDH/MocA-like oxidoreductase" evidence="4">
    <location>
        <begin position="145"/>
        <end position="272"/>
    </location>
</feature>
<dbReference type="Gene3D" id="3.30.360.10">
    <property type="entry name" value="Dihydrodipicolinate Reductase, domain 2"/>
    <property type="match status" value="1"/>
</dbReference>
<keyword evidence="1" id="KW-0560">Oxidoreductase</keyword>
<dbReference type="PANTHER" id="PTHR43818:SF11">
    <property type="entry name" value="BCDNA.GH03377"/>
    <property type="match status" value="1"/>
</dbReference>
<protein>
    <submittedName>
        <fullName evidence="5">Oxidoreductase domain protein</fullName>
    </submittedName>
</protein>
<dbReference type="InterPro" id="IPR055170">
    <property type="entry name" value="GFO_IDH_MocA-like_dom"/>
</dbReference>
<feature type="domain" description="Gfo/Idh/MocA-like oxidoreductase N-terminal" evidence="3">
    <location>
        <begin position="17"/>
        <end position="134"/>
    </location>
</feature>
<accession>L9WHG5</accession>
<dbReference type="SUPFAM" id="SSF55347">
    <property type="entry name" value="Glyceraldehyde-3-phosphate dehydrogenase-like, C-terminal domain"/>
    <property type="match status" value="1"/>
</dbReference>
<name>L9WHG5_9EURY</name>
<organism evidence="5 6">
    <name type="scientific">Natronolimnohabitans innermongolicus JCM 12255</name>
    <dbReference type="NCBI Taxonomy" id="1227499"/>
    <lineage>
        <taxon>Archaea</taxon>
        <taxon>Methanobacteriati</taxon>
        <taxon>Methanobacteriota</taxon>
        <taxon>Stenosarchaea group</taxon>
        <taxon>Halobacteria</taxon>
        <taxon>Halobacteriales</taxon>
        <taxon>Natrialbaceae</taxon>
        <taxon>Natronolimnohabitans</taxon>
    </lineage>
</organism>